<accession>A0AAD5TTH5</accession>
<dbReference type="Proteomes" id="UP001211065">
    <property type="component" value="Unassembled WGS sequence"/>
</dbReference>
<organism evidence="1 2">
    <name type="scientific">Clydaea vesicula</name>
    <dbReference type="NCBI Taxonomy" id="447962"/>
    <lineage>
        <taxon>Eukaryota</taxon>
        <taxon>Fungi</taxon>
        <taxon>Fungi incertae sedis</taxon>
        <taxon>Chytridiomycota</taxon>
        <taxon>Chytridiomycota incertae sedis</taxon>
        <taxon>Chytridiomycetes</taxon>
        <taxon>Lobulomycetales</taxon>
        <taxon>Lobulomycetaceae</taxon>
        <taxon>Clydaea</taxon>
    </lineage>
</organism>
<comment type="caution">
    <text evidence="1">The sequence shown here is derived from an EMBL/GenBank/DDBJ whole genome shotgun (WGS) entry which is preliminary data.</text>
</comment>
<reference evidence="1" key="1">
    <citation type="submission" date="2020-05" db="EMBL/GenBank/DDBJ databases">
        <title>Phylogenomic resolution of chytrid fungi.</title>
        <authorList>
            <person name="Stajich J.E."/>
            <person name="Amses K."/>
            <person name="Simmons R."/>
            <person name="Seto K."/>
            <person name="Myers J."/>
            <person name="Bonds A."/>
            <person name="Quandt C.A."/>
            <person name="Barry K."/>
            <person name="Liu P."/>
            <person name="Grigoriev I."/>
            <person name="Longcore J.E."/>
            <person name="James T.Y."/>
        </authorList>
    </citation>
    <scope>NUCLEOTIDE SEQUENCE</scope>
    <source>
        <strain evidence="1">JEL0476</strain>
    </source>
</reference>
<name>A0AAD5TTH5_9FUNG</name>
<keyword evidence="2" id="KW-1185">Reference proteome</keyword>
<dbReference type="EMBL" id="JADGJW010001575">
    <property type="protein sequence ID" value="KAJ3202408.1"/>
    <property type="molecule type" value="Genomic_DNA"/>
</dbReference>
<feature type="non-terminal residue" evidence="1">
    <location>
        <position position="1"/>
    </location>
</feature>
<dbReference type="AlphaFoldDB" id="A0AAD5TTH5"/>
<evidence type="ECO:0000313" key="2">
    <source>
        <dbReference type="Proteomes" id="UP001211065"/>
    </source>
</evidence>
<protein>
    <submittedName>
        <fullName evidence="1">Uncharacterized protein</fullName>
    </submittedName>
</protein>
<evidence type="ECO:0000313" key="1">
    <source>
        <dbReference type="EMBL" id="KAJ3202408.1"/>
    </source>
</evidence>
<proteinExistence type="predicted"/>
<sequence length="233" mass="26625">PEIINDNQKYVDQFIQCILVARLYLFNDLQQKLKTKLTPELWLFVQLFPERYYSHNFFTILVEILRHLKENDLKDMLNSLVQKIPEKLLAIFLDESQLIVDVGSDSFPSKSTPGATCSLLNAIKNSISNEAEKFCFIPTGTGLRIGDVHGEGSKLSSAAKDSKQSLILTVSNVWETPDDIQKYLSRYLGSSFILEKEKACLLLGRVRPVALFLEQCLVCIDTDFEINNYFEEF</sequence>
<gene>
    <name evidence="1" type="ORF">HK099_001861</name>
</gene>